<evidence type="ECO:0000313" key="3">
    <source>
        <dbReference type="Proteomes" id="UP001553031"/>
    </source>
</evidence>
<keyword evidence="3" id="KW-1185">Reference proteome</keyword>
<dbReference type="EC" id="2.4.-.-" evidence="2"/>
<sequence>MEPPKPKAPELAHRVDFEPYEPRDVSPRRPDITAAVILDDFTADAFSHEWNIIRLRRDDWVSQMKGQKIDVVFVESAWHGNGDQWARLIGKQRSYSPELRDLVVWCRASGIPTVFWNKEDPPHYADFVGSAGLFDLVLTTDSNKIPKYREDLGHDAVAVMPFAAQTEIHSPARNGVERDVRGVAFGGMYFAHKFPQRRDQMKLLLGGAIDAEKKTGDRLEIFSRYLGEIEKYQFPGELGEHVVGSLSYDRMLRAYRAYEVFLNVNTVTNSPTMCARRLFEITACGTSVVTTPSAAVREYFAEDEILVASSRKQAENHLRSLVQSPELRDRMVHRAQRKIWDRHTYAHRAEAILEQLVPDKHRPLTTPRVSVLVPTVRPQQLKHIAQMVGQQKGVEIQLILLTHGFDPSTDDMALMRDVAGVEVVQHTVAADRSLGYMLNEGAAIADGSVLSKMDDDDYYGPQYLKDLLRAKFHSRADVVGKAAHYMHLADRDIILRRQPDQEHRFVDGIIGPTITADRQVFLDHPFGDRTRGEDSTFLKDVRAAGGVIYSADRFNFCQLRGRQKHTWNVHDEAFLATGRVEGFGDPIAHINV</sequence>
<dbReference type="Proteomes" id="UP001553031">
    <property type="component" value="Unassembled WGS sequence"/>
</dbReference>
<evidence type="ECO:0000259" key="1">
    <source>
        <dbReference type="Pfam" id="PF13524"/>
    </source>
</evidence>
<dbReference type="Gene3D" id="3.90.550.10">
    <property type="entry name" value="Spore Coat Polysaccharide Biosynthesis Protein SpsA, Chain A"/>
    <property type="match status" value="1"/>
</dbReference>
<dbReference type="RefSeq" id="WP_363783620.1">
    <property type="nucleotide sequence ID" value="NZ_JBFBLL010000001.1"/>
</dbReference>
<dbReference type="SUPFAM" id="SSF53448">
    <property type="entry name" value="Nucleotide-diphospho-sugar transferases"/>
    <property type="match status" value="1"/>
</dbReference>
<comment type="caution">
    <text evidence="2">The sequence shown here is derived from an EMBL/GenBank/DDBJ whole genome shotgun (WGS) entry which is preliminary data.</text>
</comment>
<dbReference type="SUPFAM" id="SSF53756">
    <property type="entry name" value="UDP-Glycosyltransferase/glycogen phosphorylase"/>
    <property type="match status" value="1"/>
</dbReference>
<dbReference type="InterPro" id="IPR055259">
    <property type="entry name" value="YkvP/CgeB_Glyco_trans-like"/>
</dbReference>
<proteinExistence type="predicted"/>
<name>A0ABV3K9N0_9MICC</name>
<reference evidence="2 3" key="1">
    <citation type="submission" date="2024-06" db="EMBL/GenBank/DDBJ databases">
        <title>The Natural Products Discovery Center: Release of the First 8490 Sequenced Strains for Exploring Actinobacteria Biosynthetic Diversity.</title>
        <authorList>
            <person name="Kalkreuter E."/>
            <person name="Kautsar S.A."/>
            <person name="Yang D."/>
            <person name="Bader C.D."/>
            <person name="Teijaro C.N."/>
            <person name="Fluegel L."/>
            <person name="Davis C.M."/>
            <person name="Simpson J.R."/>
            <person name="Lauterbach L."/>
            <person name="Steele A.D."/>
            <person name="Gui C."/>
            <person name="Meng S."/>
            <person name="Li G."/>
            <person name="Viehrig K."/>
            <person name="Ye F."/>
            <person name="Su P."/>
            <person name="Kiefer A.F."/>
            <person name="Nichols A."/>
            <person name="Cepeda A.J."/>
            <person name="Yan W."/>
            <person name="Fan B."/>
            <person name="Jiang Y."/>
            <person name="Adhikari A."/>
            <person name="Zheng C.-J."/>
            <person name="Schuster L."/>
            <person name="Cowan T.M."/>
            <person name="Smanski M.J."/>
            <person name="Chevrette M.G."/>
            <person name="De Carvalho L.P.S."/>
            <person name="Shen B."/>
        </authorList>
    </citation>
    <scope>NUCLEOTIDE SEQUENCE [LARGE SCALE GENOMIC DNA]</scope>
    <source>
        <strain evidence="2 3">NPDC079179</strain>
    </source>
</reference>
<organism evidence="2 3">
    <name type="scientific">Kocuria salsicia</name>
    <dbReference type="NCBI Taxonomy" id="664639"/>
    <lineage>
        <taxon>Bacteria</taxon>
        <taxon>Bacillati</taxon>
        <taxon>Actinomycetota</taxon>
        <taxon>Actinomycetes</taxon>
        <taxon>Micrococcales</taxon>
        <taxon>Micrococcaceae</taxon>
        <taxon>Kocuria</taxon>
    </lineage>
</organism>
<dbReference type="Pfam" id="PF13524">
    <property type="entry name" value="Glyco_trans_1_2"/>
    <property type="match status" value="1"/>
</dbReference>
<keyword evidence="2" id="KW-0808">Transferase</keyword>
<gene>
    <name evidence="2" type="ORF">AB0O96_01965</name>
</gene>
<protein>
    <submittedName>
        <fullName evidence="2">Glycosyltransferase</fullName>
        <ecNumber evidence="2">2.4.-.-</ecNumber>
    </submittedName>
</protein>
<keyword evidence="2" id="KW-0328">Glycosyltransferase</keyword>
<accession>A0ABV3K9N0</accession>
<dbReference type="InterPro" id="IPR029044">
    <property type="entry name" value="Nucleotide-diphossugar_trans"/>
</dbReference>
<evidence type="ECO:0000313" key="2">
    <source>
        <dbReference type="EMBL" id="MEV8156962.1"/>
    </source>
</evidence>
<dbReference type="Gene3D" id="3.40.50.2000">
    <property type="entry name" value="Glycogen Phosphorylase B"/>
    <property type="match status" value="1"/>
</dbReference>
<dbReference type="EMBL" id="JBFBLL010000001">
    <property type="protein sequence ID" value="MEV8156962.1"/>
    <property type="molecule type" value="Genomic_DNA"/>
</dbReference>
<feature type="domain" description="Spore protein YkvP/CgeB glycosyl transferase-like" evidence="1">
    <location>
        <begin position="218"/>
        <end position="354"/>
    </location>
</feature>
<dbReference type="GO" id="GO:0016757">
    <property type="term" value="F:glycosyltransferase activity"/>
    <property type="evidence" value="ECO:0007669"/>
    <property type="project" value="UniProtKB-KW"/>
</dbReference>